<keyword evidence="4" id="KW-1185">Reference proteome</keyword>
<comment type="similarity">
    <text evidence="1">Belongs to the short-chain dehydrogenases/reductases (SDR) family.</text>
</comment>
<gene>
    <name evidence="3" type="ORF">BCR35DRAFT_342622</name>
</gene>
<comment type="caution">
    <text evidence="3">The sequence shown here is derived from an EMBL/GenBank/DDBJ whole genome shotgun (WGS) entry which is preliminary data.</text>
</comment>
<evidence type="ECO:0000313" key="4">
    <source>
        <dbReference type="Proteomes" id="UP000193467"/>
    </source>
</evidence>
<sequence length="323" mass="34400">MTSTFTPPARFNGSSTADEVASALAEQIRGKHVLITGVSPGGLGAEAARAIARQGPALLILAGRTQSKINETASAIRAESPSANLRTLLLDLSSLDAVRKSALEVNRWTEPIDVLINNAGTMFTGPQRRVTVDGFESTFATNYLGPFLLTNLIKPRLLASPSPRVINLSSAGHAISDVRLGDLNLGEEGVYQPFLAYGHSKTANLLFNVALAEKWKEEGVKTFALHPGVIWTNGVPNAEAEFKAAGYVTEDGKPSPNVDWKTMAQGAATHLVAAFDPDLGDHSGAYLVDGQVANDQAQPYALDQENALKLWAATEVLLKQVFV</sequence>
<protein>
    <recommendedName>
        <fullName evidence="5">Short-chain dehydrogenase</fullName>
    </recommendedName>
</protein>
<evidence type="ECO:0000256" key="2">
    <source>
        <dbReference type="ARBA" id="ARBA00023002"/>
    </source>
</evidence>
<accession>A0A1Y2EZZ5</accession>
<dbReference type="InParanoid" id="A0A1Y2EZZ5"/>
<name>A0A1Y2EZZ5_9BASI</name>
<dbReference type="SUPFAM" id="SSF51735">
    <property type="entry name" value="NAD(P)-binding Rossmann-fold domains"/>
    <property type="match status" value="1"/>
</dbReference>
<dbReference type="EMBL" id="MCGR01000032">
    <property type="protein sequence ID" value="ORY77202.1"/>
    <property type="molecule type" value="Genomic_DNA"/>
</dbReference>
<organism evidence="3 4">
    <name type="scientific">Leucosporidium creatinivorum</name>
    <dbReference type="NCBI Taxonomy" id="106004"/>
    <lineage>
        <taxon>Eukaryota</taxon>
        <taxon>Fungi</taxon>
        <taxon>Dikarya</taxon>
        <taxon>Basidiomycota</taxon>
        <taxon>Pucciniomycotina</taxon>
        <taxon>Microbotryomycetes</taxon>
        <taxon>Leucosporidiales</taxon>
        <taxon>Leucosporidium</taxon>
    </lineage>
</organism>
<keyword evidence="2" id="KW-0560">Oxidoreductase</keyword>
<dbReference type="InterPro" id="IPR036291">
    <property type="entry name" value="NAD(P)-bd_dom_sf"/>
</dbReference>
<dbReference type="PANTHER" id="PTHR24320">
    <property type="entry name" value="RETINOL DEHYDROGENASE"/>
    <property type="match status" value="1"/>
</dbReference>
<dbReference type="Proteomes" id="UP000193467">
    <property type="component" value="Unassembled WGS sequence"/>
</dbReference>
<evidence type="ECO:0000256" key="1">
    <source>
        <dbReference type="ARBA" id="ARBA00006484"/>
    </source>
</evidence>
<dbReference type="OrthoDB" id="191139at2759"/>
<dbReference type="PRINTS" id="PR00081">
    <property type="entry name" value="GDHRDH"/>
</dbReference>
<dbReference type="STRING" id="106004.A0A1Y2EZZ5"/>
<dbReference type="Pfam" id="PF00106">
    <property type="entry name" value="adh_short"/>
    <property type="match status" value="1"/>
</dbReference>
<dbReference type="PANTHER" id="PTHR24320:SF283">
    <property type="entry name" value="RETINOL DEHYDROGENASE 11"/>
    <property type="match status" value="1"/>
</dbReference>
<dbReference type="InterPro" id="IPR002347">
    <property type="entry name" value="SDR_fam"/>
</dbReference>
<proteinExistence type="inferred from homology"/>
<reference evidence="3" key="1">
    <citation type="submission" date="2016-07" db="EMBL/GenBank/DDBJ databases">
        <title>Pervasive Adenine N6-methylation of Active Genes in Fungi.</title>
        <authorList>
            <consortium name="DOE Joint Genome Institute"/>
            <person name="Mondo S.J."/>
            <person name="Dannebaum R.O."/>
            <person name="Kuo R.C."/>
            <person name="Labutti K."/>
            <person name="Haridas S."/>
            <person name="Kuo A."/>
            <person name="Salamov A."/>
            <person name="Ahrendt S.R."/>
            <person name="Lipzen A."/>
            <person name="Sullivan W."/>
            <person name="Andreopoulos W.B."/>
            <person name="Clum A."/>
            <person name="Lindquist E."/>
            <person name="Daum C."/>
            <person name="Ramamoorthy G.K."/>
            <person name="Gryganskyi A."/>
            <person name="Culley D."/>
            <person name="Magnuson J.K."/>
            <person name="James T.Y."/>
            <person name="O'Malley M.A."/>
            <person name="Stajich J.E."/>
            <person name="Spatafora J.W."/>
            <person name="Visel A."/>
            <person name="Grigoriev I.V."/>
        </authorList>
    </citation>
    <scope>NUCLEOTIDE SEQUENCE [LARGE SCALE GENOMIC DNA]</scope>
    <source>
        <strain evidence="3">62-1032</strain>
    </source>
</reference>
<evidence type="ECO:0000313" key="3">
    <source>
        <dbReference type="EMBL" id="ORY77202.1"/>
    </source>
</evidence>
<evidence type="ECO:0008006" key="5">
    <source>
        <dbReference type="Google" id="ProtNLM"/>
    </source>
</evidence>
<dbReference type="GO" id="GO:0016491">
    <property type="term" value="F:oxidoreductase activity"/>
    <property type="evidence" value="ECO:0007669"/>
    <property type="project" value="UniProtKB-KW"/>
</dbReference>
<dbReference type="Gene3D" id="3.40.50.720">
    <property type="entry name" value="NAD(P)-binding Rossmann-like Domain"/>
    <property type="match status" value="1"/>
</dbReference>
<dbReference type="AlphaFoldDB" id="A0A1Y2EZZ5"/>